<dbReference type="InterPro" id="IPR001387">
    <property type="entry name" value="Cro/C1-type_HTH"/>
</dbReference>
<accession>A0AAP2GH94</accession>
<dbReference type="PANTHER" id="PTHR43236">
    <property type="entry name" value="ANTITOXIN HIGA1"/>
    <property type="match status" value="1"/>
</dbReference>
<keyword evidence="4" id="KW-1185">Reference proteome</keyword>
<evidence type="ECO:0000259" key="2">
    <source>
        <dbReference type="PROSITE" id="PS50943"/>
    </source>
</evidence>
<dbReference type="InterPro" id="IPR052345">
    <property type="entry name" value="Rad_response_metalloprotease"/>
</dbReference>
<dbReference type="PANTHER" id="PTHR43236:SF1">
    <property type="entry name" value="BLL7220 PROTEIN"/>
    <property type="match status" value="1"/>
</dbReference>
<dbReference type="InterPro" id="IPR010982">
    <property type="entry name" value="Lambda_DNA-bd_dom_sf"/>
</dbReference>
<dbReference type="SUPFAM" id="SSF47413">
    <property type="entry name" value="lambda repressor-like DNA-binding domains"/>
    <property type="match status" value="1"/>
</dbReference>
<name>A0AAP2GH94_9BACT</name>
<dbReference type="CDD" id="cd00093">
    <property type="entry name" value="HTH_XRE"/>
    <property type="match status" value="1"/>
</dbReference>
<sequence>MAETTSTVMETSTDPCTLGSNIAMVRRLRGVSQDVLAQEIDVTRQTLASYEKDTTSPSTAVVRRIAKALEFPFEPLFNEIKPFDLFNYGFKVIDSSFEKSVQYRREASLDDEILDMVKHVAFDKIRYVLELEDILDSKIEFVNPVKSMGDIDSKDKAEEAALEVRRKWGIYENPFANVVGVLENRGVKVVEFRGPAGFEGLSARYDGNPIVVLNSAIEEVTRKRFTALHELGHLILQIPKHVKYEVVESICNAFASMLILPKELLWRELGQARSGISLQELNLIKQKYGISIRAILVSAAFANIISWEKKRLILEELDGKSIVNFSGDETALRHKQLLYRAVAENKIGQDKYEQLGGSVDMFNELIAL</sequence>
<protein>
    <submittedName>
        <fullName evidence="3">ImmA/IrrE family metallo-endopeptidase</fullName>
    </submittedName>
</protein>
<evidence type="ECO:0000256" key="1">
    <source>
        <dbReference type="ARBA" id="ARBA00007227"/>
    </source>
</evidence>
<dbReference type="SMART" id="SM00530">
    <property type="entry name" value="HTH_XRE"/>
    <property type="match status" value="1"/>
</dbReference>
<dbReference type="PROSITE" id="PS50943">
    <property type="entry name" value="HTH_CROC1"/>
    <property type="match status" value="1"/>
</dbReference>
<dbReference type="AlphaFoldDB" id="A0AAP2GH94"/>
<dbReference type="InterPro" id="IPR010359">
    <property type="entry name" value="IrrE_HExxH"/>
</dbReference>
<comment type="caution">
    <text evidence="3">The sequence shown here is derived from an EMBL/GenBank/DDBJ whole genome shotgun (WGS) entry which is preliminary data.</text>
</comment>
<comment type="similarity">
    <text evidence="1">Belongs to the short-chain fatty acyl-CoA assimilation regulator (ScfR) family.</text>
</comment>
<dbReference type="GO" id="GO:0003677">
    <property type="term" value="F:DNA binding"/>
    <property type="evidence" value="ECO:0007669"/>
    <property type="project" value="InterPro"/>
</dbReference>
<feature type="domain" description="HTH cro/C1-type" evidence="2">
    <location>
        <begin position="22"/>
        <end position="76"/>
    </location>
</feature>
<gene>
    <name evidence="3" type="ORF">KK078_06405</name>
</gene>
<organism evidence="3 4">
    <name type="scientific">Dawidia soli</name>
    <dbReference type="NCBI Taxonomy" id="2782352"/>
    <lineage>
        <taxon>Bacteria</taxon>
        <taxon>Pseudomonadati</taxon>
        <taxon>Bacteroidota</taxon>
        <taxon>Cytophagia</taxon>
        <taxon>Cytophagales</taxon>
        <taxon>Chryseotaleaceae</taxon>
        <taxon>Dawidia</taxon>
    </lineage>
</organism>
<dbReference type="EMBL" id="JAHESC010000006">
    <property type="protein sequence ID" value="MBT1686180.1"/>
    <property type="molecule type" value="Genomic_DNA"/>
</dbReference>
<evidence type="ECO:0000313" key="4">
    <source>
        <dbReference type="Proteomes" id="UP001319180"/>
    </source>
</evidence>
<proteinExistence type="inferred from homology"/>
<dbReference type="RefSeq" id="WP_254089418.1">
    <property type="nucleotide sequence ID" value="NZ_JAHESC010000006.1"/>
</dbReference>
<dbReference type="Pfam" id="PF01381">
    <property type="entry name" value="HTH_3"/>
    <property type="match status" value="1"/>
</dbReference>
<dbReference type="Pfam" id="PF06114">
    <property type="entry name" value="Peptidase_M78"/>
    <property type="match status" value="1"/>
</dbReference>
<dbReference type="Gene3D" id="1.10.10.2910">
    <property type="match status" value="1"/>
</dbReference>
<dbReference type="Gene3D" id="1.10.260.40">
    <property type="entry name" value="lambda repressor-like DNA-binding domains"/>
    <property type="match status" value="1"/>
</dbReference>
<reference evidence="3 4" key="1">
    <citation type="submission" date="2021-05" db="EMBL/GenBank/DDBJ databases">
        <title>A Polyphasic approach of four new species of the genus Ohtaekwangia: Ohtaekwangia histidinii sp. nov., Ohtaekwangia cretensis sp. nov., Ohtaekwangia indiensis sp. nov., Ohtaekwangia reichenbachii sp. nov. from diverse environment.</title>
        <authorList>
            <person name="Octaviana S."/>
        </authorList>
    </citation>
    <scope>NUCLEOTIDE SEQUENCE [LARGE SCALE GENOMIC DNA]</scope>
    <source>
        <strain evidence="3 4">PWU37</strain>
    </source>
</reference>
<dbReference type="Proteomes" id="UP001319180">
    <property type="component" value="Unassembled WGS sequence"/>
</dbReference>
<evidence type="ECO:0000313" key="3">
    <source>
        <dbReference type="EMBL" id="MBT1686180.1"/>
    </source>
</evidence>